<feature type="region of interest" description="Disordered" evidence="1">
    <location>
        <begin position="1009"/>
        <end position="1047"/>
    </location>
</feature>
<reference evidence="3" key="3">
    <citation type="submission" date="2010-09" db="EMBL/GenBank/DDBJ databases">
        <title>Annotation of Gaeumannomyces graminis var. tritici R3-111a-1.</title>
        <authorList>
            <consortium name="The Broad Institute Genome Sequencing Platform"/>
            <person name="Ma L.-J."/>
            <person name="Dead R."/>
            <person name="Young S.K."/>
            <person name="Zeng Q."/>
            <person name="Gargeya S."/>
            <person name="Fitzgerald M."/>
            <person name="Haas B."/>
            <person name="Abouelleil A."/>
            <person name="Alvarado L."/>
            <person name="Arachchi H.M."/>
            <person name="Berlin A."/>
            <person name="Brown A."/>
            <person name="Chapman S.B."/>
            <person name="Chen Z."/>
            <person name="Dunbar C."/>
            <person name="Freedman E."/>
            <person name="Gearin G."/>
            <person name="Gellesch M."/>
            <person name="Goldberg J."/>
            <person name="Griggs A."/>
            <person name="Gujja S."/>
            <person name="Heiman D."/>
            <person name="Howarth C."/>
            <person name="Larson L."/>
            <person name="Lui A."/>
            <person name="MacDonald P.J.P."/>
            <person name="Mehta T."/>
            <person name="Montmayeur A."/>
            <person name="Murphy C."/>
            <person name="Neiman D."/>
            <person name="Pearson M."/>
            <person name="Priest M."/>
            <person name="Roberts A."/>
            <person name="Saif S."/>
            <person name="Shea T."/>
            <person name="Shenoy N."/>
            <person name="Sisk P."/>
            <person name="Stolte C."/>
            <person name="Sykes S."/>
            <person name="Yandava C."/>
            <person name="Wortman J."/>
            <person name="Nusbaum C."/>
            <person name="Birren B."/>
        </authorList>
    </citation>
    <scope>NUCLEOTIDE SEQUENCE</scope>
    <source>
        <strain evidence="3">R3-111a-1</strain>
    </source>
</reference>
<reference evidence="5" key="1">
    <citation type="submission" date="2010-07" db="EMBL/GenBank/DDBJ databases">
        <title>The genome sequence of Gaeumannomyces graminis var. tritici strain R3-111a-1.</title>
        <authorList>
            <consortium name="The Broad Institute Genome Sequencing Platform"/>
            <person name="Ma L.-J."/>
            <person name="Dead R."/>
            <person name="Young S."/>
            <person name="Zeng Q."/>
            <person name="Koehrsen M."/>
            <person name="Alvarado L."/>
            <person name="Berlin A."/>
            <person name="Chapman S.B."/>
            <person name="Chen Z."/>
            <person name="Freedman E."/>
            <person name="Gellesch M."/>
            <person name="Goldberg J."/>
            <person name="Griggs A."/>
            <person name="Gujja S."/>
            <person name="Heilman E.R."/>
            <person name="Heiman D."/>
            <person name="Hepburn T."/>
            <person name="Howarth C."/>
            <person name="Jen D."/>
            <person name="Larson L."/>
            <person name="Mehta T."/>
            <person name="Neiman D."/>
            <person name="Pearson M."/>
            <person name="Roberts A."/>
            <person name="Saif S."/>
            <person name="Shea T."/>
            <person name="Shenoy N."/>
            <person name="Sisk P."/>
            <person name="Stolte C."/>
            <person name="Sykes S."/>
            <person name="Walk T."/>
            <person name="White J."/>
            <person name="Yandava C."/>
            <person name="Haas B."/>
            <person name="Nusbaum C."/>
            <person name="Birren B."/>
        </authorList>
    </citation>
    <scope>NUCLEOTIDE SEQUENCE [LARGE SCALE GENOMIC DNA]</scope>
    <source>
        <strain evidence="5">R3-111a-1</strain>
    </source>
</reference>
<evidence type="ECO:0000256" key="1">
    <source>
        <dbReference type="SAM" id="MobiDB-lite"/>
    </source>
</evidence>
<feature type="compositionally biased region" description="Polar residues" evidence="1">
    <location>
        <begin position="1021"/>
        <end position="1036"/>
    </location>
</feature>
<dbReference type="RefSeq" id="XP_009229175.1">
    <property type="nucleotide sequence ID" value="XM_009230911.1"/>
</dbReference>
<dbReference type="OrthoDB" id="5135333at2759"/>
<reference evidence="3" key="2">
    <citation type="submission" date="2010-07" db="EMBL/GenBank/DDBJ databases">
        <authorList>
            <consortium name="The Broad Institute Genome Sequencing Platform"/>
            <consortium name="Broad Institute Genome Sequencing Center for Infectious Disease"/>
            <person name="Ma L.-J."/>
            <person name="Dead R."/>
            <person name="Young S."/>
            <person name="Zeng Q."/>
            <person name="Koehrsen M."/>
            <person name="Alvarado L."/>
            <person name="Berlin A."/>
            <person name="Chapman S.B."/>
            <person name="Chen Z."/>
            <person name="Freedman E."/>
            <person name="Gellesch M."/>
            <person name="Goldberg J."/>
            <person name="Griggs A."/>
            <person name="Gujja S."/>
            <person name="Heilman E.R."/>
            <person name="Heiman D."/>
            <person name="Hepburn T."/>
            <person name="Howarth C."/>
            <person name="Jen D."/>
            <person name="Larson L."/>
            <person name="Mehta T."/>
            <person name="Neiman D."/>
            <person name="Pearson M."/>
            <person name="Roberts A."/>
            <person name="Saif S."/>
            <person name="Shea T."/>
            <person name="Shenoy N."/>
            <person name="Sisk P."/>
            <person name="Stolte C."/>
            <person name="Sykes S."/>
            <person name="Walk T."/>
            <person name="White J."/>
            <person name="Yandava C."/>
            <person name="Haas B."/>
            <person name="Nusbaum C."/>
            <person name="Birren B."/>
        </authorList>
    </citation>
    <scope>NUCLEOTIDE SEQUENCE</scope>
    <source>
        <strain evidence="3">R3-111a-1</strain>
    </source>
</reference>
<sequence>MAYEGPDEGPQDHAPILSHLVSLMRFRVGLAHDSALEAEAETLVETMAASTAPGFIQDGIASGKFGVIASMKARRTHSREDFDEALGLYKAALEALPPHDERREDILANMVILLRAQMALEKDQDHDRTIENLQNLIHYSALLLEVLPEGSTQRVTETLNYSTCLCASTALASSSMKELDNAIHDLAKRVPTMPSATCHREGLQLVICNLLARRYKITENVRDCLTLLEYYEVMLCERDATVARRTCQSILPDSAEWVWQLKDLLVAIAKAPVESELRRQATRELANNFTLDWETDNPLTSALEDVYKKCYPRLRPIADAIEESETVSERDISHLFEGKEKATHGDGSVRCEAGGSGHTGFGEPSPAVDEETSITVLDLVRGLYHNGARRTPCNVTGLRPPYELIVREERLEQQSREKAREAGGKPNPHLCRMCMDVAKPLRVASPQNEYAWATVRSSMPFGDFSELCCRTDCVFCRLVLSAVTTEAKELHPSLVAIEKEFQGIQLTAVTSPSGDSMLEIRYGPKTVGTVRLITPDNHGSTIRQLWEFGSRGLHEVDVTMAFKHAMLHPDQQVNPSLIKGWLQDCSTNHGARCKDGGQAASAAEEMPMVFIDVGGDCLVISTSRERYFALSYVWGNVDMCKTVKANFELRQQHQSLSDVPFPKTIRDAMRLVESVGERYLWVDAICMVQDDQEQMSRDIPKMNIVYGQAFATIVTLHGDSAEAGLPGVSPGTRRPQHIELIRASKGSPNLDYDPDEGSGEVDTLGITLSPWPLDLHLDVAKWNTRGWIFQEHLLSRRCLFFTRDTVYFQCARHTLSECGTDVYDGPDPSNSTAEAGEEEPAATATTAAPRRGNVLDHLPEIRDAPSEKRLGQIFKIYASLVETYTRREFSLKSDIINGFAGVLSVLEEHLESESHAGLPAAVLAHALLWTPAGSIPLRGMTLATVENLNIGWPDMQFPSWSWAGWDGPVEYRLFGGEGGGDLPLPILLLSDYKVWLDPCGGTADAAKTELPKAGKQPPNPESQAGPSKKSSGEPTPQGSPLPCSPTAQAAGKLRYDRNAQWLNMKTRLSGDPSRQEIRITNTLPPGMLPITRNSPPVRNILGFTAPVVSISNFSLSLELEYITPPRRTHVQGDQAVRRIHDRRRGGRHCGLWWEQPVFACFDLDKTADAKKGVYMAGISAHPDAERRRKGPSRVKGEIDLFDEQAFPSTGQGSGLVNIMVIIGGIDEVDYEIGNRVTVAVMHREAWEAAGPTEKLVLLW</sequence>
<feature type="domain" description="Heterokaryon incompatibility" evidence="2">
    <location>
        <begin position="627"/>
        <end position="791"/>
    </location>
</feature>
<gene>
    <name evidence="4" type="primary">20353467</name>
    <name evidence="3" type="ORF">GGTG_13009</name>
</gene>
<evidence type="ECO:0000313" key="5">
    <source>
        <dbReference type="Proteomes" id="UP000006039"/>
    </source>
</evidence>
<dbReference type="STRING" id="644352.J3PHM9"/>
<accession>J3PHM9</accession>
<dbReference type="HOGENOM" id="CLU_258003_0_0_1"/>
<name>J3PHM9_GAET3</name>
<reference evidence="4" key="4">
    <citation type="journal article" date="2015" name="G3 (Bethesda)">
        <title>Genome sequences of three phytopathogenic species of the Magnaporthaceae family of fungi.</title>
        <authorList>
            <person name="Okagaki L.H."/>
            <person name="Nunes C.C."/>
            <person name="Sailsbery J."/>
            <person name="Clay B."/>
            <person name="Brown D."/>
            <person name="John T."/>
            <person name="Oh Y."/>
            <person name="Young N."/>
            <person name="Fitzgerald M."/>
            <person name="Haas B.J."/>
            <person name="Zeng Q."/>
            <person name="Young S."/>
            <person name="Adiconis X."/>
            <person name="Fan L."/>
            <person name="Levin J.Z."/>
            <person name="Mitchell T.K."/>
            <person name="Okubara P.A."/>
            <person name="Farman M.L."/>
            <person name="Kohn L.M."/>
            <person name="Birren B."/>
            <person name="Ma L.-J."/>
            <person name="Dean R.A."/>
        </authorList>
    </citation>
    <scope>NUCLEOTIDE SEQUENCE</scope>
    <source>
        <strain evidence="4">R3-111a-1</strain>
    </source>
</reference>
<dbReference type="PANTHER" id="PTHR33112:SF12">
    <property type="entry name" value="HETEROKARYON INCOMPATIBILITY DOMAIN-CONTAINING PROTEIN"/>
    <property type="match status" value="1"/>
</dbReference>
<evidence type="ECO:0000313" key="3">
    <source>
        <dbReference type="EMBL" id="EJT69390.1"/>
    </source>
</evidence>
<evidence type="ECO:0000259" key="2">
    <source>
        <dbReference type="Pfam" id="PF06985"/>
    </source>
</evidence>
<dbReference type="AlphaFoldDB" id="J3PHM9"/>
<dbReference type="VEuPathDB" id="FungiDB:GGTG_13009"/>
<dbReference type="GeneID" id="20353467"/>
<dbReference type="PANTHER" id="PTHR33112">
    <property type="entry name" value="DOMAIN PROTEIN, PUTATIVE-RELATED"/>
    <property type="match status" value="1"/>
</dbReference>
<dbReference type="Proteomes" id="UP000006039">
    <property type="component" value="Unassembled WGS sequence"/>
</dbReference>
<dbReference type="Pfam" id="PF06985">
    <property type="entry name" value="HET"/>
    <property type="match status" value="1"/>
</dbReference>
<dbReference type="eggNOG" id="ENOG502SNM0">
    <property type="taxonomic scope" value="Eukaryota"/>
</dbReference>
<organism evidence="3">
    <name type="scientific">Gaeumannomyces tritici (strain R3-111a-1)</name>
    <name type="common">Wheat and barley take-all root rot fungus</name>
    <name type="synonym">Gaeumannomyces graminis var. tritici</name>
    <dbReference type="NCBI Taxonomy" id="644352"/>
    <lineage>
        <taxon>Eukaryota</taxon>
        <taxon>Fungi</taxon>
        <taxon>Dikarya</taxon>
        <taxon>Ascomycota</taxon>
        <taxon>Pezizomycotina</taxon>
        <taxon>Sordariomycetes</taxon>
        <taxon>Sordariomycetidae</taxon>
        <taxon>Magnaporthales</taxon>
        <taxon>Magnaporthaceae</taxon>
        <taxon>Gaeumannomyces</taxon>
    </lineage>
</organism>
<proteinExistence type="predicted"/>
<protein>
    <recommendedName>
        <fullName evidence="2">Heterokaryon incompatibility domain-containing protein</fullName>
    </recommendedName>
</protein>
<feature type="region of interest" description="Disordered" evidence="1">
    <location>
        <begin position="821"/>
        <end position="849"/>
    </location>
</feature>
<keyword evidence="5" id="KW-1185">Reference proteome</keyword>
<dbReference type="EnsemblFungi" id="EJT69390">
    <property type="protein sequence ID" value="EJT69390"/>
    <property type="gene ID" value="GGTG_13009"/>
</dbReference>
<reference evidence="4" key="5">
    <citation type="submission" date="2018-04" db="UniProtKB">
        <authorList>
            <consortium name="EnsemblFungi"/>
        </authorList>
    </citation>
    <scope>IDENTIFICATION</scope>
    <source>
        <strain evidence="4">R3-111a-1</strain>
    </source>
</reference>
<dbReference type="EMBL" id="GL385404">
    <property type="protein sequence ID" value="EJT69390.1"/>
    <property type="molecule type" value="Genomic_DNA"/>
</dbReference>
<evidence type="ECO:0000313" key="4">
    <source>
        <dbReference type="EnsemblFungi" id="EJT69390"/>
    </source>
</evidence>
<feature type="region of interest" description="Disordered" evidence="1">
    <location>
        <begin position="343"/>
        <end position="368"/>
    </location>
</feature>
<dbReference type="InterPro" id="IPR010730">
    <property type="entry name" value="HET"/>
</dbReference>